<evidence type="ECO:0000313" key="2">
    <source>
        <dbReference type="EMBL" id="KAK7694421.1"/>
    </source>
</evidence>
<dbReference type="Proteomes" id="UP001385951">
    <property type="component" value="Unassembled WGS sequence"/>
</dbReference>
<dbReference type="EMBL" id="JASBNA010000002">
    <property type="protein sequence ID" value="KAK7694421.1"/>
    <property type="molecule type" value="Genomic_DNA"/>
</dbReference>
<feature type="compositionally biased region" description="Low complexity" evidence="1">
    <location>
        <begin position="219"/>
        <end position="235"/>
    </location>
</feature>
<evidence type="ECO:0000313" key="3">
    <source>
        <dbReference type="Proteomes" id="UP001385951"/>
    </source>
</evidence>
<organism evidence="2 3">
    <name type="scientific">Cerrena zonata</name>
    <dbReference type="NCBI Taxonomy" id="2478898"/>
    <lineage>
        <taxon>Eukaryota</taxon>
        <taxon>Fungi</taxon>
        <taxon>Dikarya</taxon>
        <taxon>Basidiomycota</taxon>
        <taxon>Agaricomycotina</taxon>
        <taxon>Agaricomycetes</taxon>
        <taxon>Polyporales</taxon>
        <taxon>Cerrenaceae</taxon>
        <taxon>Cerrena</taxon>
    </lineage>
</organism>
<name>A0AAW0GNU8_9APHY</name>
<sequence length="495" mass="56587">MDHMYLGNTATDLTTIQAPSPIEDRRYIPDLDAVRSPSPIQTRPFIPDLDNIRSPSPIEDRPLLPDLDIRPLSPIQDRPFIPDLNTVRSPSPIHNRQYIPDLQAIRSPSPILDRPFIPDLDNIRSPSPIQSRSYIQDSDNVWSSTQDHPFVPDLDIIRSPSPIETRRYIPDLEAVRSPSPIQDRSFVPDLDIVRSPTPIQDRLLIHEFKFLSLERRSPTPHSSSSGSYSPQVGGPDLSEQKDRTARLALMMDELDLFFWSVSETKWFGPNVLPHWRMWAKSHKMTIKLIEDILDYPNRYPELFKMGVIPRCGLPQDNEGRYILPALDVNEEDINPYLKVGVMENESIVVPGRHIPGLPGEPEEEYRMVDQLDDIFYKWDRFQAAVRQSDLIEGYNRERYVLGWQAHLLGCAGVPELAMMEARRIKPGLTTSYFEAPYPDILPHPRTDLRYSNSELHDTEKLIANMTELSEAIGDLRKCTSDVFGATRLSNNATGL</sequence>
<feature type="region of interest" description="Disordered" evidence="1">
    <location>
        <begin position="38"/>
        <end position="63"/>
    </location>
</feature>
<feature type="region of interest" description="Disordered" evidence="1">
    <location>
        <begin position="216"/>
        <end position="239"/>
    </location>
</feature>
<dbReference type="AlphaFoldDB" id="A0AAW0GNU8"/>
<protein>
    <submittedName>
        <fullName evidence="2">Uncharacterized protein</fullName>
    </submittedName>
</protein>
<gene>
    <name evidence="2" type="ORF">QCA50_001607</name>
</gene>
<evidence type="ECO:0000256" key="1">
    <source>
        <dbReference type="SAM" id="MobiDB-lite"/>
    </source>
</evidence>
<proteinExistence type="predicted"/>
<accession>A0AAW0GNU8</accession>
<keyword evidence="3" id="KW-1185">Reference proteome</keyword>
<reference evidence="2 3" key="1">
    <citation type="submission" date="2022-09" db="EMBL/GenBank/DDBJ databases">
        <authorList>
            <person name="Palmer J.M."/>
        </authorList>
    </citation>
    <scope>NUCLEOTIDE SEQUENCE [LARGE SCALE GENOMIC DNA]</scope>
    <source>
        <strain evidence="2 3">DSM 7382</strain>
    </source>
</reference>
<comment type="caution">
    <text evidence="2">The sequence shown here is derived from an EMBL/GenBank/DDBJ whole genome shotgun (WGS) entry which is preliminary data.</text>
</comment>